<reference evidence="2" key="1">
    <citation type="submission" date="2020-07" db="EMBL/GenBank/DDBJ databases">
        <authorList>
            <person name="Lin J."/>
        </authorList>
    </citation>
    <scope>NUCLEOTIDE SEQUENCE</scope>
</reference>
<feature type="compositionally biased region" description="Polar residues" evidence="1">
    <location>
        <begin position="235"/>
        <end position="256"/>
    </location>
</feature>
<protein>
    <recommendedName>
        <fullName evidence="3">LisH domain-containing protein</fullName>
    </recommendedName>
</protein>
<sequence length="509" mass="55263">MAKQSKPKKPENLGKGKVTPVQVAFIVDRYLADNNYAGALSAFRSEAADLFSKTKGKEVVPKGLLGLGEILDEYICLKEQRVLVDQEKRRVETAMQGMQEVMRSYHSSINASLPSSPPLLPPQFVASTPTGPALPPLYPSNGSPSGNPINMTPVLSYPPMVSMVPHKGAEANNLPTPTVTSSLANKRKASKCAPKVPPAPKKSCTQASTDTSIKGRTLPSQMRYTCNSEEYREPTIQSRDSTHSITRSPIQGSSVAKSLFKKQPESQADSSPKTPPQMISSQSDQSITLKNTSVHTIDNGFSQEFASSKCSLISSETIIVSPLKSTGYYAVERSYHITSPFKPNLKKVGKREHVKGKLDFDESEAIANSEEPVTGKASTSSSEVETQEILDFDLSEFDILDGDFSFSELLIDLDLAGEVIPSSDKPSLNVDSVPGSEHNIEGRSVEMDRLLPDSSKSTITDALENINIPGPELSTSIRAITKRIKIVSPDGSFTVVFLISMYHCMLFIS</sequence>
<feature type="region of interest" description="Disordered" evidence="1">
    <location>
        <begin position="171"/>
        <end position="286"/>
    </location>
</feature>
<evidence type="ECO:0000313" key="2">
    <source>
        <dbReference type="EMBL" id="CAD1846479.1"/>
    </source>
</evidence>
<gene>
    <name evidence="2" type="ORF">CB5_LOCUS29690</name>
</gene>
<proteinExistence type="predicted"/>
<evidence type="ECO:0000256" key="1">
    <source>
        <dbReference type="SAM" id="MobiDB-lite"/>
    </source>
</evidence>
<dbReference type="PANTHER" id="PTHR35117:SF1">
    <property type="entry name" value="MYOSIN-M HEAVY PROTEIN"/>
    <property type="match status" value="1"/>
</dbReference>
<dbReference type="PANTHER" id="PTHR35117">
    <property type="entry name" value="MYOSIN-M HEAVY PROTEIN"/>
    <property type="match status" value="1"/>
</dbReference>
<dbReference type="AlphaFoldDB" id="A0A6V7QTJ4"/>
<accession>A0A6V7QTJ4</accession>
<feature type="compositionally biased region" description="Polar residues" evidence="1">
    <location>
        <begin position="173"/>
        <end position="184"/>
    </location>
</feature>
<dbReference type="EMBL" id="CAJEUB010000017">
    <property type="protein sequence ID" value="CAD1846479.1"/>
    <property type="molecule type" value="Genomic_DNA"/>
</dbReference>
<feature type="compositionally biased region" description="Polar residues" evidence="1">
    <location>
        <begin position="265"/>
        <end position="286"/>
    </location>
</feature>
<feature type="region of interest" description="Disordered" evidence="1">
    <location>
        <begin position="361"/>
        <end position="382"/>
    </location>
</feature>
<evidence type="ECO:0008006" key="3">
    <source>
        <dbReference type="Google" id="ProtNLM"/>
    </source>
</evidence>
<feature type="compositionally biased region" description="Polar residues" evidence="1">
    <location>
        <begin position="205"/>
        <end position="228"/>
    </location>
</feature>
<organism evidence="2">
    <name type="scientific">Ananas comosus var. bracteatus</name>
    <name type="common">red pineapple</name>
    <dbReference type="NCBI Taxonomy" id="296719"/>
    <lineage>
        <taxon>Eukaryota</taxon>
        <taxon>Viridiplantae</taxon>
        <taxon>Streptophyta</taxon>
        <taxon>Embryophyta</taxon>
        <taxon>Tracheophyta</taxon>
        <taxon>Spermatophyta</taxon>
        <taxon>Magnoliopsida</taxon>
        <taxon>Liliopsida</taxon>
        <taxon>Poales</taxon>
        <taxon>Bromeliaceae</taxon>
        <taxon>Bromelioideae</taxon>
        <taxon>Ananas</taxon>
    </lineage>
</organism>
<name>A0A6V7QTJ4_ANACO</name>